<dbReference type="InterPro" id="IPR009057">
    <property type="entry name" value="Homeodomain-like_sf"/>
</dbReference>
<evidence type="ECO:0000256" key="1">
    <source>
        <dbReference type="ARBA" id="ARBA00023015"/>
    </source>
</evidence>
<dbReference type="SMART" id="SM00342">
    <property type="entry name" value="HTH_ARAC"/>
    <property type="match status" value="1"/>
</dbReference>
<name>C2MA33_9PORP</name>
<proteinExistence type="predicted"/>
<evidence type="ECO:0000259" key="4">
    <source>
        <dbReference type="PROSITE" id="PS01124"/>
    </source>
</evidence>
<dbReference type="SUPFAM" id="SSF46689">
    <property type="entry name" value="Homeodomain-like"/>
    <property type="match status" value="2"/>
</dbReference>
<accession>C2MA33</accession>
<dbReference type="GO" id="GO:0043565">
    <property type="term" value="F:sequence-specific DNA binding"/>
    <property type="evidence" value="ECO:0007669"/>
    <property type="project" value="InterPro"/>
</dbReference>
<dbReference type="OrthoDB" id="1031098at2"/>
<evidence type="ECO:0000256" key="2">
    <source>
        <dbReference type="ARBA" id="ARBA00023125"/>
    </source>
</evidence>
<dbReference type="InterPro" id="IPR018060">
    <property type="entry name" value="HTH_AraC"/>
</dbReference>
<dbReference type="STRING" id="596327.PORUE0001_1794"/>
<dbReference type="eggNOG" id="COG2207">
    <property type="taxonomic scope" value="Bacteria"/>
</dbReference>
<gene>
    <name evidence="5" type="ORF">PORUE0001_1794</name>
</gene>
<dbReference type="RefSeq" id="WP_007364772.1">
    <property type="nucleotide sequence ID" value="NZ_ACLR01000061.1"/>
</dbReference>
<dbReference type="PANTHER" id="PTHR43280:SF10">
    <property type="entry name" value="REGULATORY PROTEIN POCR"/>
    <property type="match status" value="1"/>
</dbReference>
<keyword evidence="2" id="KW-0238">DNA-binding</keyword>
<dbReference type="Gene3D" id="1.10.10.60">
    <property type="entry name" value="Homeodomain-like"/>
    <property type="match status" value="1"/>
</dbReference>
<protein>
    <submittedName>
        <fullName evidence="5">Transcriptional regulator, AraC family</fullName>
    </submittedName>
</protein>
<dbReference type="PANTHER" id="PTHR43280">
    <property type="entry name" value="ARAC-FAMILY TRANSCRIPTIONAL REGULATOR"/>
    <property type="match status" value="1"/>
</dbReference>
<keyword evidence="3" id="KW-0804">Transcription</keyword>
<sequence length="294" mass="33672">MALFDPPEHLSCHHYATHANSGWLRVDAADQSTYRGITEFHAILFCTRGSVRLAIADELWELHEGQMKFIPRGTSMTAIFSGDGELLDAYFDVVDFICDKISLQQLQQLRQEVAYAPEPLEVRGAIHSLLGTLAIYLNDQALCAYLHELKIKELFWNLRAYYSREELAAFLWPILGESKFHNDVISAFTCNARVSELAERVYMSTSAFYKRFREEFGTSPEQWIRMQSNKQILFLIQDYDLSIGEIASQLSFNSQSTFSRYCSKNFGLSPSNLRRTLQEGTSSEELLLRSSDND</sequence>
<feature type="domain" description="HTH araC/xylS-type" evidence="4">
    <location>
        <begin position="178"/>
        <end position="276"/>
    </location>
</feature>
<dbReference type="GO" id="GO:0003700">
    <property type="term" value="F:DNA-binding transcription factor activity"/>
    <property type="evidence" value="ECO:0007669"/>
    <property type="project" value="InterPro"/>
</dbReference>
<keyword evidence="1" id="KW-0805">Transcription regulation</keyword>
<dbReference type="AlphaFoldDB" id="C2MA33"/>
<dbReference type="EMBL" id="ACLR01000061">
    <property type="protein sequence ID" value="EEK17411.1"/>
    <property type="molecule type" value="Genomic_DNA"/>
</dbReference>
<evidence type="ECO:0000313" key="5">
    <source>
        <dbReference type="EMBL" id="EEK17411.1"/>
    </source>
</evidence>
<evidence type="ECO:0000313" key="6">
    <source>
        <dbReference type="Proteomes" id="UP000003303"/>
    </source>
</evidence>
<dbReference type="PROSITE" id="PS01124">
    <property type="entry name" value="HTH_ARAC_FAMILY_2"/>
    <property type="match status" value="1"/>
</dbReference>
<organism evidence="5 6">
    <name type="scientific">Porphyromonas uenonis 60-3</name>
    <dbReference type="NCBI Taxonomy" id="596327"/>
    <lineage>
        <taxon>Bacteria</taxon>
        <taxon>Pseudomonadati</taxon>
        <taxon>Bacteroidota</taxon>
        <taxon>Bacteroidia</taxon>
        <taxon>Bacteroidales</taxon>
        <taxon>Porphyromonadaceae</taxon>
        <taxon>Porphyromonas</taxon>
    </lineage>
</organism>
<comment type="caution">
    <text evidence="5">The sequence shown here is derived from an EMBL/GenBank/DDBJ whole genome shotgun (WGS) entry which is preliminary data.</text>
</comment>
<dbReference type="Pfam" id="PF12833">
    <property type="entry name" value="HTH_18"/>
    <property type="match status" value="1"/>
</dbReference>
<evidence type="ECO:0000256" key="3">
    <source>
        <dbReference type="ARBA" id="ARBA00023163"/>
    </source>
</evidence>
<keyword evidence="6" id="KW-1185">Reference proteome</keyword>
<reference evidence="5 6" key="1">
    <citation type="submission" date="2009-04" db="EMBL/GenBank/DDBJ databases">
        <authorList>
            <person name="Sebastian Y."/>
            <person name="Madupu R."/>
            <person name="Durkin A.S."/>
            <person name="Torralba M."/>
            <person name="Methe B."/>
            <person name="Sutton G.G."/>
            <person name="Strausberg R.L."/>
            <person name="Nelson K.E."/>
        </authorList>
    </citation>
    <scope>NUCLEOTIDE SEQUENCE [LARGE SCALE GENOMIC DNA]</scope>
    <source>
        <strain evidence="5 6">60-3</strain>
    </source>
</reference>
<dbReference type="Proteomes" id="UP000003303">
    <property type="component" value="Unassembled WGS sequence"/>
</dbReference>